<dbReference type="Proteomes" id="UP000070444">
    <property type="component" value="Unassembled WGS sequence"/>
</dbReference>
<dbReference type="OrthoDB" id="61900at2759"/>
<dbReference type="STRING" id="796925.A0A137PG30"/>
<gene>
    <name evidence="1" type="ORF">CONCODRAFT_77094</name>
</gene>
<evidence type="ECO:0000313" key="2">
    <source>
        <dbReference type="Proteomes" id="UP000070444"/>
    </source>
</evidence>
<dbReference type="OMA" id="AFEYFAL"/>
<proteinExistence type="predicted"/>
<evidence type="ECO:0000313" key="1">
    <source>
        <dbReference type="EMBL" id="KXN73948.1"/>
    </source>
</evidence>
<sequence>MKPAVSPFEQYRQLETTWFENLSSTHLKIITDNGRVPVGELHLYGEIGFLLLGIKACVLIEHIPREDGLLDSYVEQVAMPWTKLLEAPNCGVADSNGRNIDITLYQVERPLESPEISLENSWFIINKSHDLFPILNQSLLNDDFLKLDEPHLALFLDYPGSLPNSPSELNTMLFVGYFDRKNGYSLTTYAAQERQKSSVLDHFQHYASRCKQLLNLDLELRIQELV</sequence>
<organism evidence="1 2">
    <name type="scientific">Conidiobolus coronatus (strain ATCC 28846 / CBS 209.66 / NRRL 28638)</name>
    <name type="common">Delacroixia coronata</name>
    <dbReference type="NCBI Taxonomy" id="796925"/>
    <lineage>
        <taxon>Eukaryota</taxon>
        <taxon>Fungi</taxon>
        <taxon>Fungi incertae sedis</taxon>
        <taxon>Zoopagomycota</taxon>
        <taxon>Entomophthoromycotina</taxon>
        <taxon>Entomophthoromycetes</taxon>
        <taxon>Entomophthorales</taxon>
        <taxon>Ancylistaceae</taxon>
        <taxon>Conidiobolus</taxon>
    </lineage>
</organism>
<keyword evidence="2" id="KW-1185">Reference proteome</keyword>
<dbReference type="EMBL" id="KQ964429">
    <property type="protein sequence ID" value="KXN73948.1"/>
    <property type="molecule type" value="Genomic_DNA"/>
</dbReference>
<reference evidence="1 2" key="1">
    <citation type="journal article" date="2015" name="Genome Biol. Evol.">
        <title>Phylogenomic analyses indicate that early fungi evolved digesting cell walls of algal ancestors of land plants.</title>
        <authorList>
            <person name="Chang Y."/>
            <person name="Wang S."/>
            <person name="Sekimoto S."/>
            <person name="Aerts A.L."/>
            <person name="Choi C."/>
            <person name="Clum A."/>
            <person name="LaButti K.M."/>
            <person name="Lindquist E.A."/>
            <person name="Yee Ngan C."/>
            <person name="Ohm R.A."/>
            <person name="Salamov A.A."/>
            <person name="Grigoriev I.V."/>
            <person name="Spatafora J.W."/>
            <person name="Berbee M.L."/>
        </authorList>
    </citation>
    <scope>NUCLEOTIDE SEQUENCE [LARGE SCALE GENOMIC DNA]</scope>
    <source>
        <strain evidence="1 2">NRRL 28638</strain>
    </source>
</reference>
<accession>A0A137PG30</accession>
<protein>
    <submittedName>
        <fullName evidence="1">Uncharacterized protein</fullName>
    </submittedName>
</protein>
<name>A0A137PG30_CONC2</name>
<dbReference type="AlphaFoldDB" id="A0A137PG30"/>